<feature type="region of interest" description="Disordered" evidence="1">
    <location>
        <begin position="37"/>
        <end position="64"/>
    </location>
</feature>
<gene>
    <name evidence="2" type="ORF">PR001_g24024</name>
    <name evidence="3" type="ORF">PR002_g23813</name>
    <name evidence="4" type="ORF">PR003_g20163</name>
</gene>
<dbReference type="Proteomes" id="UP000435112">
    <property type="component" value="Unassembled WGS sequence"/>
</dbReference>
<name>A0A6A3ILT6_9STRA</name>
<evidence type="ECO:0000256" key="1">
    <source>
        <dbReference type="SAM" id="MobiDB-lite"/>
    </source>
</evidence>
<evidence type="ECO:0000313" key="2">
    <source>
        <dbReference type="EMBL" id="KAE8981352.1"/>
    </source>
</evidence>
<organism evidence="3 7">
    <name type="scientific">Phytophthora rubi</name>
    <dbReference type="NCBI Taxonomy" id="129364"/>
    <lineage>
        <taxon>Eukaryota</taxon>
        <taxon>Sar</taxon>
        <taxon>Stramenopiles</taxon>
        <taxon>Oomycota</taxon>
        <taxon>Peronosporomycetes</taxon>
        <taxon>Peronosporales</taxon>
        <taxon>Peronosporaceae</taxon>
        <taxon>Phytophthora</taxon>
    </lineage>
</organism>
<dbReference type="Proteomes" id="UP000434957">
    <property type="component" value="Unassembled WGS sequence"/>
</dbReference>
<evidence type="ECO:0000313" key="7">
    <source>
        <dbReference type="Proteomes" id="UP000435112"/>
    </source>
</evidence>
<comment type="caution">
    <text evidence="3">The sequence shown here is derived from an EMBL/GenBank/DDBJ whole genome shotgun (WGS) entry which is preliminary data.</text>
</comment>
<reference evidence="5 7" key="1">
    <citation type="submission" date="2018-09" db="EMBL/GenBank/DDBJ databases">
        <title>Genomic investigation of the strawberry pathogen Phytophthora fragariae indicates pathogenicity is determined by transcriptional variation in three key races.</title>
        <authorList>
            <person name="Adams T.M."/>
            <person name="Armitage A.D."/>
            <person name="Sobczyk M.K."/>
            <person name="Bates H.J."/>
            <person name="Dunwell J.M."/>
            <person name="Nellist C.F."/>
            <person name="Harrison R.J."/>
        </authorList>
    </citation>
    <scope>NUCLEOTIDE SEQUENCE [LARGE SCALE GENOMIC DNA]</scope>
    <source>
        <strain evidence="2 5">SCRP249</strain>
        <strain evidence="3 7">SCRP324</strain>
        <strain evidence="4 6">SCRP333</strain>
    </source>
</reference>
<evidence type="ECO:0000313" key="6">
    <source>
        <dbReference type="Proteomes" id="UP000434957"/>
    </source>
</evidence>
<evidence type="ECO:0000313" key="5">
    <source>
        <dbReference type="Proteomes" id="UP000429607"/>
    </source>
</evidence>
<dbReference type="EMBL" id="QXFU01002789">
    <property type="protein sequence ID" value="KAE8981495.1"/>
    <property type="molecule type" value="Genomic_DNA"/>
</dbReference>
<evidence type="ECO:0000313" key="3">
    <source>
        <dbReference type="EMBL" id="KAE8981495.1"/>
    </source>
</evidence>
<dbReference type="Proteomes" id="UP000429607">
    <property type="component" value="Unassembled WGS sequence"/>
</dbReference>
<sequence length="92" mass="9580">MVAARGTADYGKVAARGTANPVTKISNSLQMHLHHCPTRSANLPTPDEEDIDEGSPTAQGASNFFYPSCEDISGAAPLAILGSDYENDEGTG</sequence>
<accession>A0A6A3ILT6</accession>
<dbReference type="EMBL" id="QXFV01002963">
    <property type="protein sequence ID" value="KAE8981352.1"/>
    <property type="molecule type" value="Genomic_DNA"/>
</dbReference>
<protein>
    <submittedName>
        <fullName evidence="3">Uncharacterized protein</fullName>
    </submittedName>
</protein>
<dbReference type="EMBL" id="QXFT01001764">
    <property type="protein sequence ID" value="KAE9310863.1"/>
    <property type="molecule type" value="Genomic_DNA"/>
</dbReference>
<evidence type="ECO:0000313" key="4">
    <source>
        <dbReference type="EMBL" id="KAE9310863.1"/>
    </source>
</evidence>
<dbReference type="AlphaFoldDB" id="A0A6A3ILT6"/>
<proteinExistence type="predicted"/>
<keyword evidence="6" id="KW-1185">Reference proteome</keyword>